<dbReference type="Gene3D" id="3.30.420.180">
    <property type="entry name" value="CobE/GbiG C-terminal domain"/>
    <property type="match status" value="1"/>
</dbReference>
<dbReference type="InterPro" id="IPR002750">
    <property type="entry name" value="CobE/GbiG_C"/>
</dbReference>
<dbReference type="InterPro" id="IPR052553">
    <property type="entry name" value="CbiG_hydrolase"/>
</dbReference>
<organism evidence="2 3">
    <name type="scientific">Paraburkholderia pallida</name>
    <dbReference type="NCBI Taxonomy" id="2547399"/>
    <lineage>
        <taxon>Bacteria</taxon>
        <taxon>Pseudomonadati</taxon>
        <taxon>Pseudomonadota</taxon>
        <taxon>Betaproteobacteria</taxon>
        <taxon>Burkholderiales</taxon>
        <taxon>Burkholderiaceae</taxon>
        <taxon>Paraburkholderia</taxon>
    </lineage>
</organism>
<name>A0A4P7D0U8_9BURK</name>
<dbReference type="Pfam" id="PF01890">
    <property type="entry name" value="CbiG_C"/>
    <property type="match status" value="1"/>
</dbReference>
<keyword evidence="3" id="KW-1185">Reference proteome</keyword>
<sequence>MPGNASCSAHATPSNSRIPVNRSLLPDALPAAPASVHNPAPLALGLGCRSGVTLAQVEAAVHVALGAWPLASVKAVATLDAKAAEAALLAFCARHALPLQAFARESVNAMGVQSAVSVAAYARFGVEGVCEPCARLAARGGPLVRGKLALDGVTVAIAAFAEASQEDTQTGAQATA</sequence>
<dbReference type="InterPro" id="IPR036518">
    <property type="entry name" value="CobE/GbiG_C_sf"/>
</dbReference>
<dbReference type="EMBL" id="CP038149">
    <property type="protein sequence ID" value="QBR00777.1"/>
    <property type="molecule type" value="Genomic_DNA"/>
</dbReference>
<dbReference type="GO" id="GO:0009236">
    <property type="term" value="P:cobalamin biosynthetic process"/>
    <property type="evidence" value="ECO:0007669"/>
    <property type="project" value="InterPro"/>
</dbReference>
<evidence type="ECO:0000259" key="1">
    <source>
        <dbReference type="Pfam" id="PF01890"/>
    </source>
</evidence>
<dbReference type="PANTHER" id="PTHR37477">
    <property type="entry name" value="COBALT-PRECORRIN-5A HYDROLASE"/>
    <property type="match status" value="1"/>
</dbReference>
<dbReference type="AlphaFoldDB" id="A0A4P7D0U8"/>
<protein>
    <submittedName>
        <fullName evidence="2">Cobalamin biosynthesis protein CbiG</fullName>
    </submittedName>
</protein>
<dbReference type="PANTHER" id="PTHR37477:SF1">
    <property type="entry name" value="COBALT-PRECORRIN-5A HYDROLASE"/>
    <property type="match status" value="1"/>
</dbReference>
<dbReference type="SUPFAM" id="SSF159664">
    <property type="entry name" value="CobE/GbiG C-terminal domain-like"/>
    <property type="match status" value="1"/>
</dbReference>
<evidence type="ECO:0000313" key="2">
    <source>
        <dbReference type="EMBL" id="QBR00777.1"/>
    </source>
</evidence>
<proteinExistence type="predicted"/>
<accession>A0A4P7D0U8</accession>
<dbReference type="KEGG" id="ppai:E1956_22555"/>
<dbReference type="OrthoDB" id="9781023at2"/>
<gene>
    <name evidence="2" type="ORF">E1956_22555</name>
</gene>
<dbReference type="Proteomes" id="UP000295727">
    <property type="component" value="Chromosome 2"/>
</dbReference>
<evidence type="ECO:0000313" key="3">
    <source>
        <dbReference type="Proteomes" id="UP000295727"/>
    </source>
</evidence>
<reference evidence="2 3" key="1">
    <citation type="submission" date="2019-03" db="EMBL/GenBank/DDBJ databases">
        <title>Paraburkholderia sp. 7MH5, isolated from subtropical forest soil.</title>
        <authorList>
            <person name="Gao Z.-H."/>
            <person name="Qiu L.-H."/>
        </authorList>
    </citation>
    <scope>NUCLEOTIDE SEQUENCE [LARGE SCALE GENOMIC DNA]</scope>
    <source>
        <strain evidence="2 3">7MH5</strain>
    </source>
</reference>
<feature type="domain" description="CobE/GbiG C-terminal" evidence="1">
    <location>
        <begin position="42"/>
        <end position="158"/>
    </location>
</feature>